<dbReference type="InterPro" id="IPR036388">
    <property type="entry name" value="WH-like_DNA-bd_sf"/>
</dbReference>
<dbReference type="Gene3D" id="3.40.190.10">
    <property type="entry name" value="Periplasmic binding protein-like II"/>
    <property type="match status" value="2"/>
</dbReference>
<keyword evidence="2" id="KW-0805">Transcription regulation</keyword>
<feature type="domain" description="HTH lysR-type" evidence="5">
    <location>
        <begin position="6"/>
        <end position="63"/>
    </location>
</feature>
<evidence type="ECO:0000256" key="2">
    <source>
        <dbReference type="ARBA" id="ARBA00023015"/>
    </source>
</evidence>
<dbReference type="InterPro" id="IPR036390">
    <property type="entry name" value="WH_DNA-bd_sf"/>
</dbReference>
<comment type="similarity">
    <text evidence="1">Belongs to the LysR transcriptional regulatory family.</text>
</comment>
<proteinExistence type="inferred from homology"/>
<reference evidence="7" key="1">
    <citation type="journal article" date="2019" name="Int. J. Syst. Evol. Microbiol.">
        <title>The Global Catalogue of Microorganisms (GCM) 10K type strain sequencing project: providing services to taxonomists for standard genome sequencing and annotation.</title>
        <authorList>
            <consortium name="The Broad Institute Genomics Platform"/>
            <consortium name="The Broad Institute Genome Sequencing Center for Infectious Disease"/>
            <person name="Wu L."/>
            <person name="Ma J."/>
        </authorList>
    </citation>
    <scope>NUCLEOTIDE SEQUENCE [LARGE SCALE GENOMIC DNA]</scope>
    <source>
        <strain evidence="7">CCM 8875</strain>
    </source>
</reference>
<dbReference type="EMBL" id="JBHTOQ010000003">
    <property type="protein sequence ID" value="MFD1480161.1"/>
    <property type="molecule type" value="Genomic_DNA"/>
</dbReference>
<dbReference type="SUPFAM" id="SSF53850">
    <property type="entry name" value="Periplasmic binding protein-like II"/>
    <property type="match status" value="1"/>
</dbReference>
<dbReference type="PRINTS" id="PR00039">
    <property type="entry name" value="HTHLYSR"/>
</dbReference>
<dbReference type="InterPro" id="IPR005119">
    <property type="entry name" value="LysR_subst-bd"/>
</dbReference>
<evidence type="ECO:0000256" key="3">
    <source>
        <dbReference type="ARBA" id="ARBA00023125"/>
    </source>
</evidence>
<dbReference type="SUPFAM" id="SSF46785">
    <property type="entry name" value="Winged helix' DNA-binding domain"/>
    <property type="match status" value="1"/>
</dbReference>
<dbReference type="PROSITE" id="PS50931">
    <property type="entry name" value="HTH_LYSR"/>
    <property type="match status" value="1"/>
</dbReference>
<protein>
    <submittedName>
        <fullName evidence="6">LysR family transcriptional regulator</fullName>
    </submittedName>
</protein>
<keyword evidence="7" id="KW-1185">Reference proteome</keyword>
<keyword evidence="4" id="KW-0804">Transcription</keyword>
<dbReference type="InterPro" id="IPR000847">
    <property type="entry name" value="LysR_HTH_N"/>
</dbReference>
<dbReference type="Pfam" id="PF00126">
    <property type="entry name" value="HTH_1"/>
    <property type="match status" value="1"/>
</dbReference>
<organism evidence="6 7">
    <name type="scientific">Paracoccus nototheniae</name>
    <dbReference type="NCBI Taxonomy" id="2489002"/>
    <lineage>
        <taxon>Bacteria</taxon>
        <taxon>Pseudomonadati</taxon>
        <taxon>Pseudomonadota</taxon>
        <taxon>Alphaproteobacteria</taxon>
        <taxon>Rhodobacterales</taxon>
        <taxon>Paracoccaceae</taxon>
        <taxon>Paracoccus</taxon>
    </lineage>
</organism>
<evidence type="ECO:0000313" key="6">
    <source>
        <dbReference type="EMBL" id="MFD1480161.1"/>
    </source>
</evidence>
<accession>A0ABW4DV48</accession>
<keyword evidence="3" id="KW-0238">DNA-binding</keyword>
<evidence type="ECO:0000313" key="7">
    <source>
        <dbReference type="Proteomes" id="UP001597302"/>
    </source>
</evidence>
<comment type="caution">
    <text evidence="6">The sequence shown here is derived from an EMBL/GenBank/DDBJ whole genome shotgun (WGS) entry which is preliminary data.</text>
</comment>
<sequence length="338" mass="37362">MPDLSLDLRNLRYAIAAAQHRSFRRAAAALNISQSTLTRRVQLLEHRIGFCIFDRGPDGVRLTRAGKLFLEEASTGMNQLGHAVQVAASVQNGERGELQVGVLVPLTEGRLHLALKEFHRRHPMIRVRLREGSSEQNLARVTTGELDISFLPGRPRLAEHEAMLLWTEGIFVAMPQDHRLSEREELVWQDLRDETFLVTQRGVGPEIHDYVVRKLSAPGFSPQIDVHDVSRESLLNIVTMGYGITLASASFLGRGAAGITFRPIGGDPEQLPSTAVWSPSNSNPALFHLLCLVKDVAAGRMPQIGGSQVRKVLVFLISFQAFAQSYLGAPVQILDPFV</sequence>
<dbReference type="Proteomes" id="UP001597302">
    <property type="component" value="Unassembled WGS sequence"/>
</dbReference>
<dbReference type="Pfam" id="PF03466">
    <property type="entry name" value="LysR_substrate"/>
    <property type="match status" value="1"/>
</dbReference>
<evidence type="ECO:0000259" key="5">
    <source>
        <dbReference type="PROSITE" id="PS50931"/>
    </source>
</evidence>
<gene>
    <name evidence="6" type="ORF">ACFQ5P_02510</name>
</gene>
<dbReference type="PANTHER" id="PTHR30346:SF0">
    <property type="entry name" value="HCA OPERON TRANSCRIPTIONAL ACTIVATOR HCAR"/>
    <property type="match status" value="1"/>
</dbReference>
<evidence type="ECO:0000256" key="1">
    <source>
        <dbReference type="ARBA" id="ARBA00009437"/>
    </source>
</evidence>
<dbReference type="Gene3D" id="1.10.10.10">
    <property type="entry name" value="Winged helix-like DNA-binding domain superfamily/Winged helix DNA-binding domain"/>
    <property type="match status" value="1"/>
</dbReference>
<name>A0ABW4DV48_9RHOB</name>
<evidence type="ECO:0000256" key="4">
    <source>
        <dbReference type="ARBA" id="ARBA00023163"/>
    </source>
</evidence>
<dbReference type="PANTHER" id="PTHR30346">
    <property type="entry name" value="TRANSCRIPTIONAL DUAL REGULATOR HCAR-RELATED"/>
    <property type="match status" value="1"/>
</dbReference>
<dbReference type="RefSeq" id="WP_131573132.1">
    <property type="nucleotide sequence ID" value="NZ_CBCSAJ010000006.1"/>
</dbReference>
<dbReference type="CDD" id="cd08414">
    <property type="entry name" value="PBP2_LTTR_aromatics_like"/>
    <property type="match status" value="1"/>
</dbReference>